<keyword evidence="18" id="KW-0460">Magnesium</keyword>
<dbReference type="CDD" id="cd14265">
    <property type="entry name" value="UDPK_IM_like"/>
    <property type="match status" value="1"/>
</dbReference>
<dbReference type="Pfam" id="PF01219">
    <property type="entry name" value="DAGK_prokar"/>
    <property type="match status" value="1"/>
</dbReference>
<keyword evidence="18" id="KW-0479">Metal-binding</keyword>
<reference evidence="20" key="2">
    <citation type="submission" date="2023-01" db="EMBL/GenBank/DDBJ databases">
        <title>Human gut microbiome strain richness.</title>
        <authorList>
            <person name="Chen-Liaw A."/>
        </authorList>
    </citation>
    <scope>NUCLEOTIDE SEQUENCE</scope>
    <source>
        <strain evidence="20">RTP21484st1_B7_RTP21484_190118</strain>
    </source>
</reference>
<evidence type="ECO:0000256" key="18">
    <source>
        <dbReference type="PIRSR" id="PIRSR600829-4"/>
    </source>
</evidence>
<keyword evidence="10 19" id="KW-1133">Transmembrane helix</keyword>
<feature type="binding site" evidence="17">
    <location>
        <position position="30"/>
    </location>
    <ligand>
        <name>ATP</name>
        <dbReference type="ChEBI" id="CHEBI:30616"/>
    </ligand>
</feature>
<name>A0A3D4Z9U9_9BACT</name>
<dbReference type="PANTHER" id="PTHR34299:SF1">
    <property type="entry name" value="DIACYLGLYCEROL KINASE"/>
    <property type="match status" value="1"/>
</dbReference>
<evidence type="ECO:0000256" key="9">
    <source>
        <dbReference type="ARBA" id="ARBA00022840"/>
    </source>
</evidence>
<feature type="binding site" evidence="17">
    <location>
        <position position="18"/>
    </location>
    <ligand>
        <name>ATP</name>
        <dbReference type="ChEBI" id="CHEBI:30616"/>
    </ligand>
</feature>
<evidence type="ECO:0000256" key="1">
    <source>
        <dbReference type="ARBA" id="ARBA00004651"/>
    </source>
</evidence>
<evidence type="ECO:0000256" key="16">
    <source>
        <dbReference type="PIRSR" id="PIRSR600829-2"/>
    </source>
</evidence>
<evidence type="ECO:0000256" key="8">
    <source>
        <dbReference type="ARBA" id="ARBA00022777"/>
    </source>
</evidence>
<dbReference type="Proteomes" id="UP000284434">
    <property type="component" value="Unassembled WGS sequence"/>
</dbReference>
<dbReference type="AlphaFoldDB" id="A0A3D4Z9U9"/>
<comment type="subcellular location">
    <subcellularLocation>
        <location evidence="1">Cell membrane</location>
        <topology evidence="1">Multi-pass membrane protein</topology>
    </subcellularLocation>
</comment>
<comment type="similarity">
    <text evidence="2">Belongs to the bacterial diacylglycerol kinase family.</text>
</comment>
<keyword evidence="11" id="KW-0443">Lipid metabolism</keyword>
<dbReference type="OMA" id="SFRYAAQ"/>
<feature type="transmembrane region" description="Helical" evidence="19">
    <location>
        <begin position="33"/>
        <end position="52"/>
    </location>
</feature>
<reference evidence="23 24" key="1">
    <citation type="submission" date="2018-08" db="EMBL/GenBank/DDBJ databases">
        <title>A genome reference for cultivated species of the human gut microbiota.</title>
        <authorList>
            <person name="Zou Y."/>
            <person name="Xue W."/>
            <person name="Luo G."/>
        </authorList>
    </citation>
    <scope>NUCLEOTIDE SEQUENCE [LARGE SCALE GENOMIC DNA]</scope>
    <source>
        <strain evidence="21 23">AF14-6AC</strain>
        <strain evidence="22 24">OF03-11</strain>
    </source>
</reference>
<evidence type="ECO:0000256" key="2">
    <source>
        <dbReference type="ARBA" id="ARBA00005967"/>
    </source>
</evidence>
<accession>A0A3D4Z9U9</accession>
<dbReference type="EMBL" id="JAQMRD010000022">
    <property type="protein sequence ID" value="MDB9224287.1"/>
    <property type="molecule type" value="Genomic_DNA"/>
</dbReference>
<evidence type="ECO:0000256" key="13">
    <source>
        <dbReference type="ARBA" id="ARBA00023209"/>
    </source>
</evidence>
<keyword evidence="7 17" id="KW-0547">Nucleotide-binding</keyword>
<keyword evidence="14" id="KW-1208">Phospholipid metabolism</keyword>
<organism evidence="22 24">
    <name type="scientific">Odoribacter splanchnicus</name>
    <dbReference type="NCBI Taxonomy" id="28118"/>
    <lineage>
        <taxon>Bacteria</taxon>
        <taxon>Pseudomonadati</taxon>
        <taxon>Bacteroidota</taxon>
        <taxon>Bacteroidia</taxon>
        <taxon>Bacteroidales</taxon>
        <taxon>Odoribacteraceae</taxon>
        <taxon>Odoribacter</taxon>
    </lineage>
</organism>
<evidence type="ECO:0000256" key="14">
    <source>
        <dbReference type="ARBA" id="ARBA00023264"/>
    </source>
</evidence>
<dbReference type="GO" id="GO:0016301">
    <property type="term" value="F:kinase activity"/>
    <property type="evidence" value="ECO:0007669"/>
    <property type="project" value="UniProtKB-KW"/>
</dbReference>
<dbReference type="InterPro" id="IPR036945">
    <property type="entry name" value="DAGK_sf"/>
</dbReference>
<evidence type="ECO:0000256" key="12">
    <source>
        <dbReference type="ARBA" id="ARBA00023136"/>
    </source>
</evidence>
<feature type="active site" description="Proton acceptor" evidence="15">
    <location>
        <position position="71"/>
    </location>
</feature>
<feature type="transmembrane region" description="Helical" evidence="19">
    <location>
        <begin position="58"/>
        <end position="77"/>
    </location>
</feature>
<evidence type="ECO:0000313" key="22">
    <source>
        <dbReference type="EMBL" id="RGY07515.1"/>
    </source>
</evidence>
<evidence type="ECO:0000256" key="5">
    <source>
        <dbReference type="ARBA" id="ARBA00022679"/>
    </source>
</evidence>
<keyword evidence="9 17" id="KW-0067">ATP-binding</keyword>
<evidence type="ECO:0000313" key="24">
    <source>
        <dbReference type="Proteomes" id="UP000284434"/>
    </source>
</evidence>
<keyword evidence="6 19" id="KW-0812">Transmembrane</keyword>
<proteinExistence type="inferred from homology"/>
<dbReference type="Proteomes" id="UP001212263">
    <property type="component" value="Unassembled WGS sequence"/>
</dbReference>
<keyword evidence="5" id="KW-0808">Transferase</keyword>
<dbReference type="EMBL" id="QRYW01000010">
    <property type="protein sequence ID" value="RGV28142.1"/>
    <property type="molecule type" value="Genomic_DNA"/>
</dbReference>
<dbReference type="Gene3D" id="1.10.287.3610">
    <property type="match status" value="1"/>
</dbReference>
<dbReference type="GeneID" id="61274803"/>
<evidence type="ECO:0000256" key="4">
    <source>
        <dbReference type="ARBA" id="ARBA00022516"/>
    </source>
</evidence>
<comment type="caution">
    <text evidence="22">The sequence shown here is derived from an EMBL/GenBank/DDBJ whole genome shotgun (WGS) entry which is preliminary data.</text>
</comment>
<feature type="binding site" evidence="17">
    <location>
        <begin position="96"/>
        <end position="97"/>
    </location>
    <ligand>
        <name>ATP</name>
        <dbReference type="ChEBI" id="CHEBI:30616"/>
    </ligand>
</feature>
<evidence type="ECO:0000256" key="3">
    <source>
        <dbReference type="ARBA" id="ARBA00022475"/>
    </source>
</evidence>
<dbReference type="InterPro" id="IPR000829">
    <property type="entry name" value="DAGK"/>
</dbReference>
<dbReference type="GO" id="GO:0046872">
    <property type="term" value="F:metal ion binding"/>
    <property type="evidence" value="ECO:0007669"/>
    <property type="project" value="UniProtKB-KW"/>
</dbReference>
<evidence type="ECO:0000256" key="19">
    <source>
        <dbReference type="SAM" id="Phobius"/>
    </source>
</evidence>
<evidence type="ECO:0000256" key="15">
    <source>
        <dbReference type="PIRSR" id="PIRSR600829-1"/>
    </source>
</evidence>
<feature type="transmembrane region" description="Helical" evidence="19">
    <location>
        <begin position="98"/>
        <end position="122"/>
    </location>
</feature>
<evidence type="ECO:0000256" key="10">
    <source>
        <dbReference type="ARBA" id="ARBA00022989"/>
    </source>
</evidence>
<evidence type="ECO:0000313" key="20">
    <source>
        <dbReference type="EMBL" id="MDB9224287.1"/>
    </source>
</evidence>
<dbReference type="GO" id="GO:0005886">
    <property type="term" value="C:plasma membrane"/>
    <property type="evidence" value="ECO:0007669"/>
    <property type="project" value="UniProtKB-SubCell"/>
</dbReference>
<keyword evidence="4" id="KW-0444">Lipid biosynthesis</keyword>
<keyword evidence="3" id="KW-1003">Cell membrane</keyword>
<gene>
    <name evidence="21" type="ORF">DWW24_06255</name>
    <name evidence="22" type="ORF">DXA53_07055</name>
    <name evidence="20" type="ORF">PN645_14920</name>
</gene>
<sequence length="124" mass="13627">MASEKKFSFKARLHSFKYAFRGVFLLFHYEHNAWIHLIAIVCAVMAGIILSLTSLEWVVILFAIGSVLAAEAINTAIEKLADFISPSHQVLIGKAKDLAAAVLILSTCAFIIGGIIFIPKIIHF</sequence>
<evidence type="ECO:0000256" key="17">
    <source>
        <dbReference type="PIRSR" id="PIRSR600829-3"/>
    </source>
</evidence>
<keyword evidence="8 22" id="KW-0418">Kinase</keyword>
<feature type="binding site" evidence="18">
    <location>
        <position position="78"/>
    </location>
    <ligand>
        <name>a divalent metal cation</name>
        <dbReference type="ChEBI" id="CHEBI:60240"/>
    </ligand>
</feature>
<protein>
    <submittedName>
        <fullName evidence="22">Diacylglycerol kinase family protein</fullName>
    </submittedName>
</protein>
<evidence type="ECO:0000313" key="23">
    <source>
        <dbReference type="Proteomes" id="UP000283426"/>
    </source>
</evidence>
<keyword evidence="12 19" id="KW-0472">Membrane</keyword>
<evidence type="ECO:0000256" key="11">
    <source>
        <dbReference type="ARBA" id="ARBA00023098"/>
    </source>
</evidence>
<evidence type="ECO:0000256" key="7">
    <source>
        <dbReference type="ARBA" id="ARBA00022741"/>
    </source>
</evidence>
<dbReference type="InterPro" id="IPR033717">
    <property type="entry name" value="UDPK"/>
</dbReference>
<feature type="binding site" evidence="17">
    <location>
        <position position="78"/>
    </location>
    <ligand>
        <name>ATP</name>
        <dbReference type="ChEBI" id="CHEBI:30616"/>
    </ligand>
</feature>
<keyword evidence="13" id="KW-0594">Phospholipid biosynthesis</keyword>
<dbReference type="PANTHER" id="PTHR34299">
    <property type="entry name" value="DIACYLGLYCEROL KINASE"/>
    <property type="match status" value="1"/>
</dbReference>
<dbReference type="GO" id="GO:0005524">
    <property type="term" value="F:ATP binding"/>
    <property type="evidence" value="ECO:0007669"/>
    <property type="project" value="UniProtKB-KW"/>
</dbReference>
<comment type="cofactor">
    <cofactor evidence="18">
        <name>Mg(2+)</name>
        <dbReference type="ChEBI" id="CHEBI:18420"/>
    </cofactor>
    <text evidence="18">Mn(2+), Zn(2+), Cd(2+) and Co(2+) support activity to lesser extents.</text>
</comment>
<evidence type="ECO:0000313" key="21">
    <source>
        <dbReference type="EMBL" id="RGV28142.1"/>
    </source>
</evidence>
<feature type="binding site" evidence="16">
    <location>
        <position position="71"/>
    </location>
    <ligand>
        <name>substrate</name>
    </ligand>
</feature>
<feature type="binding site" evidence="18">
    <location>
        <position position="30"/>
    </location>
    <ligand>
        <name>a divalent metal cation</name>
        <dbReference type="ChEBI" id="CHEBI:60240"/>
    </ligand>
</feature>
<dbReference type="RefSeq" id="WP_013611808.1">
    <property type="nucleotide sequence ID" value="NZ_JADMYR010000006.1"/>
</dbReference>
<dbReference type="GO" id="GO:0008654">
    <property type="term" value="P:phospholipid biosynthetic process"/>
    <property type="evidence" value="ECO:0007669"/>
    <property type="project" value="UniProtKB-KW"/>
</dbReference>
<evidence type="ECO:0000256" key="6">
    <source>
        <dbReference type="ARBA" id="ARBA00022692"/>
    </source>
</evidence>
<dbReference type="Proteomes" id="UP000283426">
    <property type="component" value="Unassembled WGS sequence"/>
</dbReference>
<dbReference type="EMBL" id="QSCO01000008">
    <property type="protein sequence ID" value="RGY07515.1"/>
    <property type="molecule type" value="Genomic_DNA"/>
</dbReference>